<feature type="domain" description="Xylanolytic transcriptional activator regulatory" evidence="3">
    <location>
        <begin position="326"/>
        <end position="397"/>
    </location>
</feature>
<dbReference type="GO" id="GO:0008270">
    <property type="term" value="F:zinc ion binding"/>
    <property type="evidence" value="ECO:0007669"/>
    <property type="project" value="InterPro"/>
</dbReference>
<dbReference type="Gene3D" id="4.10.240.10">
    <property type="entry name" value="Zn(2)-C6 fungal-type DNA-binding domain"/>
    <property type="match status" value="1"/>
</dbReference>
<accession>A0A9W8MYQ0</accession>
<dbReference type="PANTHER" id="PTHR46910:SF38">
    <property type="entry name" value="ZN(2)-C6 FUNGAL-TYPE DOMAIN-CONTAINING PROTEIN"/>
    <property type="match status" value="1"/>
</dbReference>
<dbReference type="AlphaFoldDB" id="A0A9W8MYQ0"/>
<dbReference type="GO" id="GO:0006351">
    <property type="term" value="P:DNA-templated transcription"/>
    <property type="evidence" value="ECO:0007669"/>
    <property type="project" value="InterPro"/>
</dbReference>
<evidence type="ECO:0000313" key="5">
    <source>
        <dbReference type="Proteomes" id="UP001148786"/>
    </source>
</evidence>
<dbReference type="PANTHER" id="PTHR46910">
    <property type="entry name" value="TRANSCRIPTION FACTOR PDR1"/>
    <property type="match status" value="1"/>
</dbReference>
<evidence type="ECO:0000259" key="3">
    <source>
        <dbReference type="SMART" id="SM00906"/>
    </source>
</evidence>
<dbReference type="SMART" id="SM00906">
    <property type="entry name" value="Fungal_trans"/>
    <property type="match status" value="1"/>
</dbReference>
<dbReference type="EMBL" id="JANKHO010000153">
    <property type="protein sequence ID" value="KAJ3514274.1"/>
    <property type="molecule type" value="Genomic_DNA"/>
</dbReference>
<dbReference type="GO" id="GO:0000981">
    <property type="term" value="F:DNA-binding transcription factor activity, RNA polymerase II-specific"/>
    <property type="evidence" value="ECO:0007669"/>
    <property type="project" value="InterPro"/>
</dbReference>
<dbReference type="CDD" id="cd00067">
    <property type="entry name" value="GAL4"/>
    <property type="match status" value="1"/>
</dbReference>
<organism evidence="4 5">
    <name type="scientific">Agrocybe chaxingu</name>
    <dbReference type="NCBI Taxonomy" id="84603"/>
    <lineage>
        <taxon>Eukaryota</taxon>
        <taxon>Fungi</taxon>
        <taxon>Dikarya</taxon>
        <taxon>Basidiomycota</taxon>
        <taxon>Agaricomycotina</taxon>
        <taxon>Agaricomycetes</taxon>
        <taxon>Agaricomycetidae</taxon>
        <taxon>Agaricales</taxon>
        <taxon>Agaricineae</taxon>
        <taxon>Strophariaceae</taxon>
        <taxon>Agrocybe</taxon>
    </lineage>
</organism>
<evidence type="ECO:0000313" key="4">
    <source>
        <dbReference type="EMBL" id="KAJ3514274.1"/>
    </source>
</evidence>
<dbReference type="Pfam" id="PF04082">
    <property type="entry name" value="Fungal_trans"/>
    <property type="match status" value="1"/>
</dbReference>
<reference evidence="4" key="1">
    <citation type="submission" date="2022-07" db="EMBL/GenBank/DDBJ databases">
        <title>Genome Sequence of Agrocybe chaxingu.</title>
        <authorList>
            <person name="Buettner E."/>
        </authorList>
    </citation>
    <scope>NUCLEOTIDE SEQUENCE</scope>
    <source>
        <strain evidence="4">MP-N11</strain>
    </source>
</reference>
<dbReference type="OrthoDB" id="4456959at2759"/>
<proteinExistence type="predicted"/>
<comment type="caution">
    <text evidence="4">The sequence shown here is derived from an EMBL/GenBank/DDBJ whole genome shotgun (WGS) entry which is preliminary data.</text>
</comment>
<dbReference type="InterPro" id="IPR007219">
    <property type="entry name" value="XnlR_reg_dom"/>
</dbReference>
<protein>
    <recommendedName>
        <fullName evidence="3">Xylanolytic transcriptional activator regulatory domain-containing protein</fullName>
    </recommendedName>
</protein>
<keyword evidence="5" id="KW-1185">Reference proteome</keyword>
<gene>
    <name evidence="4" type="ORF">NLJ89_g2464</name>
</gene>
<dbReference type="InterPro" id="IPR050987">
    <property type="entry name" value="AtrR-like"/>
</dbReference>
<dbReference type="CDD" id="cd12148">
    <property type="entry name" value="fungal_TF_MHR"/>
    <property type="match status" value="1"/>
</dbReference>
<keyword evidence="2" id="KW-0539">Nucleus</keyword>
<keyword evidence="1" id="KW-0479">Metal-binding</keyword>
<dbReference type="InterPro" id="IPR001138">
    <property type="entry name" value="Zn2Cys6_DnaBD"/>
</dbReference>
<dbReference type="InterPro" id="IPR036864">
    <property type="entry name" value="Zn2-C6_fun-type_DNA-bd_sf"/>
</dbReference>
<dbReference type="GO" id="GO:0003677">
    <property type="term" value="F:DNA binding"/>
    <property type="evidence" value="ECO:0007669"/>
    <property type="project" value="InterPro"/>
</dbReference>
<dbReference type="Proteomes" id="UP001148786">
    <property type="component" value="Unassembled WGS sequence"/>
</dbReference>
<sequence>MSSSSEEETIKRPRKEVDLTASGLDLFLFLAARCDGPQKSGKQCSNCISLGLACTYLQESTRHAPPKKYITGLENRLKELEKSLRQLCPDDSIFEAWVDALSKEPDPPPPPTMQFPPLSIFRPTPAVSITHAIRTAHGHTRLKPPLFEEADLTENIATNLDTNGFFGKSSSEMLVRKALSMKKQREEFWSLPSWERKVIPPSPCQYAFPEPDLARELVELYFDNFNLDVPLLHRPSLERSIRDGLHYTDEGFADVYLLVCALGARFSSDPRVLFDGVDSRHSAGWKWFNQVELCQVPFLGTPSLYNIQAYCLTILFMHFATVPQAVWLLIGVAIRLIQDVGIHRKKTTTPNAEDELWKRAFWVLVYMDRLASIGFGRPLTILGEDFDADLPIDCDDEYWEHPDPRKRFEQPPDKPSLVAAFLHQLKLMNILSACNRLIYPLDKITTHLGLDDEEWKSNVVAELDSSLNRWLRALPEHLRWDPKNPHKKFFLQSARLYVTYYHLQIFIHRPFITSSSPSQAICNTAARASIRVAEIQLQSGIPPQSLGLFQFAIFTSAIVLLTGIWARKRSDQSSLERNPDMELVRTSIRILAAAEEIWPQAGKFTDMLSSMSGQPDGAHLSTSSVEHQLFGERSMARPTAQAVWLDDEAHLSLVHNVLDKMPWNKEPVSNDRPQSDRAMDGHLFPSLQLSSFDPTSFFGAPQERNTGGQQYTGSPGEAIQNRGEVMNMWDHAPRGANFGTDDWQAYTAGSFSQWR</sequence>
<evidence type="ECO:0000256" key="1">
    <source>
        <dbReference type="ARBA" id="ARBA00022723"/>
    </source>
</evidence>
<evidence type="ECO:0000256" key="2">
    <source>
        <dbReference type="ARBA" id="ARBA00023242"/>
    </source>
</evidence>
<dbReference type="CDD" id="cd14653">
    <property type="entry name" value="ZIP_Gal4p-like"/>
    <property type="match status" value="1"/>
</dbReference>
<name>A0A9W8MYQ0_9AGAR</name>